<feature type="domain" description="ABC transmembrane type-1" evidence="9">
    <location>
        <begin position="95"/>
        <end position="278"/>
    </location>
</feature>
<accession>A0A086XT72</accession>
<sequence>MSTASGERWKTMPETVSVSPGVSAAPKTPSPAYRAWQGAQRRRRMLIALSRIALLGLFLAAWEIAPRMEWVNPMLTSYPSAVWQATAELIGDGQLWSNLWVTLVEVVISFAAAMIGGTAIAVALWMSPALERVLDPFLVVLNALPKIALVPIFYIWLGPTGSIYAVAIAVSVFITILMLYTGFRQTDPNKVKLVRTMGASRAQVLGKVVLPGNIDTFTAALKANVGLSLVGVIVGEFQASTAGLGYLIVYGSQIFRMDMVMAAIVVLGVISIAIYLLIQMLERRLAR</sequence>
<comment type="subcellular location">
    <subcellularLocation>
        <location evidence="1 7">Cell membrane</location>
        <topology evidence="1 7">Multi-pass membrane protein</topology>
    </subcellularLocation>
</comment>
<dbReference type="PANTHER" id="PTHR30151">
    <property type="entry name" value="ALKANE SULFONATE ABC TRANSPORTER-RELATED, MEMBRANE SUBUNIT"/>
    <property type="match status" value="1"/>
</dbReference>
<evidence type="ECO:0000256" key="3">
    <source>
        <dbReference type="ARBA" id="ARBA00022475"/>
    </source>
</evidence>
<evidence type="ECO:0000256" key="7">
    <source>
        <dbReference type="RuleBase" id="RU363032"/>
    </source>
</evidence>
<name>A0A086XT72_9RHOB</name>
<dbReference type="eggNOG" id="COG0600">
    <property type="taxonomic scope" value="Bacteria"/>
</dbReference>
<dbReference type="PANTHER" id="PTHR30151:SF19">
    <property type="entry name" value="ABC TRANSPORTER PERMEASE"/>
    <property type="match status" value="1"/>
</dbReference>
<dbReference type="GO" id="GO:0055085">
    <property type="term" value="P:transmembrane transport"/>
    <property type="evidence" value="ECO:0007669"/>
    <property type="project" value="InterPro"/>
</dbReference>
<keyword evidence="11" id="KW-1185">Reference proteome</keyword>
<feature type="transmembrane region" description="Helical" evidence="7">
    <location>
        <begin position="163"/>
        <end position="183"/>
    </location>
</feature>
<gene>
    <name evidence="10" type="ORF">CG50_06080</name>
</gene>
<feature type="transmembrane region" description="Helical" evidence="7">
    <location>
        <begin position="99"/>
        <end position="125"/>
    </location>
</feature>
<feature type="region of interest" description="Disordered" evidence="8">
    <location>
        <begin position="1"/>
        <end position="28"/>
    </location>
</feature>
<evidence type="ECO:0000313" key="11">
    <source>
        <dbReference type="Proteomes" id="UP000028824"/>
    </source>
</evidence>
<evidence type="ECO:0000256" key="6">
    <source>
        <dbReference type="ARBA" id="ARBA00023136"/>
    </source>
</evidence>
<feature type="transmembrane region" description="Helical" evidence="7">
    <location>
        <begin position="225"/>
        <end position="248"/>
    </location>
</feature>
<keyword evidence="6 7" id="KW-0472">Membrane</keyword>
<dbReference type="Gene3D" id="1.10.3720.10">
    <property type="entry name" value="MetI-like"/>
    <property type="match status" value="1"/>
</dbReference>
<evidence type="ECO:0000256" key="4">
    <source>
        <dbReference type="ARBA" id="ARBA00022692"/>
    </source>
</evidence>
<keyword evidence="3" id="KW-1003">Cell membrane</keyword>
<dbReference type="PROSITE" id="PS50928">
    <property type="entry name" value="ABC_TM1"/>
    <property type="match status" value="1"/>
</dbReference>
<dbReference type="Pfam" id="PF00528">
    <property type="entry name" value="BPD_transp_1"/>
    <property type="match status" value="1"/>
</dbReference>
<dbReference type="InterPro" id="IPR000515">
    <property type="entry name" value="MetI-like"/>
</dbReference>
<feature type="transmembrane region" description="Helical" evidence="7">
    <location>
        <begin position="260"/>
        <end position="278"/>
    </location>
</feature>
<organism evidence="10 11">
    <name type="scientific">Paenirhodobacter enshiensis</name>
    <dbReference type="NCBI Taxonomy" id="1105367"/>
    <lineage>
        <taxon>Bacteria</taxon>
        <taxon>Pseudomonadati</taxon>
        <taxon>Pseudomonadota</taxon>
        <taxon>Alphaproteobacteria</taxon>
        <taxon>Rhodobacterales</taxon>
        <taxon>Rhodobacter group</taxon>
        <taxon>Paenirhodobacter</taxon>
    </lineage>
</organism>
<comment type="caution">
    <text evidence="10">The sequence shown here is derived from an EMBL/GenBank/DDBJ whole genome shotgun (WGS) entry which is preliminary data.</text>
</comment>
<evidence type="ECO:0000256" key="2">
    <source>
        <dbReference type="ARBA" id="ARBA00022448"/>
    </source>
</evidence>
<keyword evidence="5 7" id="KW-1133">Transmembrane helix</keyword>
<evidence type="ECO:0000259" key="9">
    <source>
        <dbReference type="PROSITE" id="PS50928"/>
    </source>
</evidence>
<evidence type="ECO:0000256" key="8">
    <source>
        <dbReference type="SAM" id="MobiDB-lite"/>
    </source>
</evidence>
<dbReference type="AlphaFoldDB" id="A0A086XT72"/>
<evidence type="ECO:0000256" key="1">
    <source>
        <dbReference type="ARBA" id="ARBA00004651"/>
    </source>
</evidence>
<dbReference type="SUPFAM" id="SSF161098">
    <property type="entry name" value="MetI-like"/>
    <property type="match status" value="1"/>
</dbReference>
<dbReference type="GO" id="GO:0005886">
    <property type="term" value="C:plasma membrane"/>
    <property type="evidence" value="ECO:0007669"/>
    <property type="project" value="UniProtKB-SubCell"/>
</dbReference>
<dbReference type="InterPro" id="IPR035906">
    <property type="entry name" value="MetI-like_sf"/>
</dbReference>
<dbReference type="CDD" id="cd06261">
    <property type="entry name" value="TM_PBP2"/>
    <property type="match status" value="1"/>
</dbReference>
<evidence type="ECO:0000256" key="5">
    <source>
        <dbReference type="ARBA" id="ARBA00022989"/>
    </source>
</evidence>
<protein>
    <submittedName>
        <fullName evidence="10">Sulfonate ABC transporter permease</fullName>
    </submittedName>
</protein>
<feature type="transmembrane region" description="Helical" evidence="7">
    <location>
        <begin position="137"/>
        <end position="157"/>
    </location>
</feature>
<reference evidence="10 11" key="1">
    <citation type="submission" date="2014-03" db="EMBL/GenBank/DDBJ databases">
        <title>Genome of Paenirhodobacter enshiensis DW2-9.</title>
        <authorList>
            <person name="Wang D."/>
            <person name="Wang G."/>
        </authorList>
    </citation>
    <scope>NUCLEOTIDE SEQUENCE [LARGE SCALE GENOMIC DNA]</scope>
    <source>
        <strain evidence="10 11">DW2-9</strain>
    </source>
</reference>
<keyword evidence="4 7" id="KW-0812">Transmembrane</keyword>
<dbReference type="EMBL" id="JFZB01000026">
    <property type="protein sequence ID" value="KFI25222.1"/>
    <property type="molecule type" value="Genomic_DNA"/>
</dbReference>
<dbReference type="STRING" id="1105367.CG50_06080"/>
<comment type="similarity">
    <text evidence="7">Belongs to the binding-protein-dependent transport system permease family.</text>
</comment>
<feature type="transmembrane region" description="Helical" evidence="7">
    <location>
        <begin position="46"/>
        <end position="65"/>
    </location>
</feature>
<evidence type="ECO:0000313" key="10">
    <source>
        <dbReference type="EMBL" id="KFI25222.1"/>
    </source>
</evidence>
<proteinExistence type="inferred from homology"/>
<dbReference type="Proteomes" id="UP000028824">
    <property type="component" value="Unassembled WGS sequence"/>
</dbReference>
<keyword evidence="2 7" id="KW-0813">Transport</keyword>